<dbReference type="PANTHER" id="PTHR35146:SF1">
    <property type="entry name" value="UPF0178 PROTEIN YAII"/>
    <property type="match status" value="1"/>
</dbReference>
<dbReference type="RefSeq" id="WP_052216971.1">
    <property type="nucleotide sequence ID" value="NZ_LGTE01000003.1"/>
</dbReference>
<accession>A0A0L6W699</accession>
<dbReference type="NCBIfam" id="NF001095">
    <property type="entry name" value="PRK00124.1"/>
    <property type="match status" value="1"/>
</dbReference>
<organism evidence="3 4">
    <name type="scientific">Thermincola ferriacetica</name>
    <dbReference type="NCBI Taxonomy" id="281456"/>
    <lineage>
        <taxon>Bacteria</taxon>
        <taxon>Bacillati</taxon>
        <taxon>Bacillota</taxon>
        <taxon>Clostridia</taxon>
        <taxon>Eubacteriales</taxon>
        <taxon>Thermincolaceae</taxon>
        <taxon>Thermincola</taxon>
    </lineage>
</organism>
<evidence type="ECO:0000256" key="2">
    <source>
        <dbReference type="HAMAP-Rule" id="MF_00489"/>
    </source>
</evidence>
<dbReference type="AlphaFoldDB" id="A0A0L6W699"/>
<evidence type="ECO:0000313" key="3">
    <source>
        <dbReference type="EMBL" id="KNZ70634.1"/>
    </source>
</evidence>
<dbReference type="EMBL" id="LGTE01000003">
    <property type="protein sequence ID" value="KNZ70634.1"/>
    <property type="molecule type" value="Genomic_DNA"/>
</dbReference>
<reference evidence="4" key="1">
    <citation type="submission" date="2015-07" db="EMBL/GenBank/DDBJ databases">
        <title>Complete Genome of Thermincola ferriacetica strain Z-0001T.</title>
        <authorList>
            <person name="Lusk B."/>
            <person name="Badalamenti J.P."/>
            <person name="Parameswaran P."/>
            <person name="Bond D.R."/>
            <person name="Torres C.I."/>
        </authorList>
    </citation>
    <scope>NUCLEOTIDE SEQUENCE [LARGE SCALE GENOMIC DNA]</scope>
    <source>
        <strain evidence="4">Z-0001</strain>
    </source>
</reference>
<protein>
    <recommendedName>
        <fullName evidence="2">UPF0178 protein Tfer_0824</fullName>
    </recommendedName>
</protein>
<dbReference type="Pfam" id="PF02639">
    <property type="entry name" value="DUF188"/>
    <property type="match status" value="1"/>
</dbReference>
<name>A0A0L6W699_9FIRM</name>
<comment type="similarity">
    <text evidence="1 2">Belongs to the UPF0178 family.</text>
</comment>
<dbReference type="InterPro" id="IPR003791">
    <property type="entry name" value="UPF0178"/>
</dbReference>
<proteinExistence type="inferred from homology"/>
<evidence type="ECO:0000313" key="4">
    <source>
        <dbReference type="Proteomes" id="UP000037175"/>
    </source>
</evidence>
<dbReference type="PATRIC" id="fig|281456.6.peg.867"/>
<sequence length="169" mass="18829">MTSNNTNYPIKILVDADSCPVLSEITNVAKKFNIPVILIASIAHFGREVRPGEDLIYVDNVSQAVDMEILNRVKRNNIVVTGDYGLASLVLAKEARALSPRGYIYSEASMERLLVERHLGVKIRRGGGRTKGPKAFTKSDRQRFCLNLTRLIEGILKEAKTPSLEERGF</sequence>
<dbReference type="Proteomes" id="UP000037175">
    <property type="component" value="Unassembled WGS sequence"/>
</dbReference>
<gene>
    <name evidence="3" type="ORF">Tfer_0824</name>
</gene>
<dbReference type="PANTHER" id="PTHR35146">
    <property type="entry name" value="UPF0178 PROTEIN YAII"/>
    <property type="match status" value="1"/>
</dbReference>
<dbReference type="HAMAP" id="MF_00489">
    <property type="entry name" value="UPF0178"/>
    <property type="match status" value="1"/>
</dbReference>
<comment type="caution">
    <text evidence="3">The sequence shown here is derived from an EMBL/GenBank/DDBJ whole genome shotgun (WGS) entry which is preliminary data.</text>
</comment>
<keyword evidence="4" id="KW-1185">Reference proteome</keyword>
<evidence type="ECO:0000256" key="1">
    <source>
        <dbReference type="ARBA" id="ARBA00008522"/>
    </source>
</evidence>